<dbReference type="Proteomes" id="UP000231843">
    <property type="component" value="Unassembled WGS sequence"/>
</dbReference>
<dbReference type="AlphaFoldDB" id="A0A2N0A0D7"/>
<protein>
    <recommendedName>
        <fullName evidence="1">DUF1554 domain-containing protein</fullName>
    </recommendedName>
</protein>
<comment type="caution">
    <text evidence="2">The sequence shown here is derived from an EMBL/GenBank/DDBJ whole genome shotgun (WGS) entry which is preliminary data.</text>
</comment>
<sequence length="365" mass="39034">MYYAHSLPFLFLIVSFASIHCNKADSIDFDSSKSPVTGAIMIDPTLLIGIGTPAVPLQLVDFPGAAAPNTVPERSATSNTVTLELVTPLNPDAAETITFTFSTNHPGSIEIRSIAGSNDNTYTFDPSLQAYQATISLYLDDADCIEQKYSIIAIDSITNVPQLISFDTKDSDKCAFVATNDAKGWQGNFALDGKLNDDARGFADAACNSSSSKPGNFPSTMTYKALLSVTGPSNGAKTRGIQYNDWPFAASTNYYFGAQNKKLFTTDSGRTYNFNPELSQALGSSLIWTGLLSTWSDATSKILSECAGTNQAGGLVSWSTNSVSISGIVGNLASTDSNLISKQTTLGLPDYNLCNKFRYFLCIGQ</sequence>
<accession>A0A2N0A0D7</accession>
<evidence type="ECO:0000313" key="3">
    <source>
        <dbReference type="Proteomes" id="UP000231843"/>
    </source>
</evidence>
<dbReference type="OrthoDB" id="319691at2"/>
<feature type="domain" description="DUF1554" evidence="1">
    <location>
        <begin position="203"/>
        <end position="331"/>
    </location>
</feature>
<dbReference type="Pfam" id="PF07588">
    <property type="entry name" value="DUF1554"/>
    <property type="match status" value="1"/>
</dbReference>
<name>A0A2N0A0D7_9LEPT</name>
<dbReference type="InterPro" id="IPR011448">
    <property type="entry name" value="DUF1554"/>
</dbReference>
<dbReference type="EMBL" id="NPEA01000003">
    <property type="protein sequence ID" value="PJZ77769.1"/>
    <property type="molecule type" value="Genomic_DNA"/>
</dbReference>
<organism evidence="2 3">
    <name type="scientific">Leptospira neocaledonica</name>
    <dbReference type="NCBI Taxonomy" id="2023192"/>
    <lineage>
        <taxon>Bacteria</taxon>
        <taxon>Pseudomonadati</taxon>
        <taxon>Spirochaetota</taxon>
        <taxon>Spirochaetia</taxon>
        <taxon>Leptospirales</taxon>
        <taxon>Leptospiraceae</taxon>
        <taxon>Leptospira</taxon>
    </lineage>
</organism>
<proteinExistence type="predicted"/>
<evidence type="ECO:0000259" key="1">
    <source>
        <dbReference type="Pfam" id="PF07588"/>
    </source>
</evidence>
<keyword evidence="3" id="KW-1185">Reference proteome</keyword>
<reference evidence="2 3" key="1">
    <citation type="submission" date="2017-07" db="EMBL/GenBank/DDBJ databases">
        <title>Leptospira spp. isolated from tropical soils.</title>
        <authorList>
            <person name="Thibeaux R."/>
            <person name="Iraola G."/>
            <person name="Ferres I."/>
            <person name="Bierque E."/>
            <person name="Girault D."/>
            <person name="Soupe-Gilbert M.-E."/>
            <person name="Picardeau M."/>
            <person name="Goarant C."/>
        </authorList>
    </citation>
    <scope>NUCLEOTIDE SEQUENCE [LARGE SCALE GENOMIC DNA]</scope>
    <source>
        <strain evidence="2 3">ES4-C-A1</strain>
    </source>
</reference>
<gene>
    <name evidence="2" type="ORF">CH365_04850</name>
</gene>
<evidence type="ECO:0000313" key="2">
    <source>
        <dbReference type="EMBL" id="PJZ77769.1"/>
    </source>
</evidence>
<dbReference type="RefSeq" id="WP_100767494.1">
    <property type="nucleotide sequence ID" value="NZ_NPEA01000003.1"/>
</dbReference>